<gene>
    <name evidence="6" type="ORF">Xhom_03625</name>
</gene>
<dbReference type="InterPro" id="IPR011701">
    <property type="entry name" value="MFS"/>
</dbReference>
<feature type="transmembrane region" description="Helical" evidence="4">
    <location>
        <begin position="379"/>
        <end position="401"/>
    </location>
</feature>
<name>A0A2G0Q333_XENHO</name>
<feature type="transmembrane region" description="Helical" evidence="4">
    <location>
        <begin position="313"/>
        <end position="336"/>
    </location>
</feature>
<sequence>MAAINPPEPKFSFGSYVRLLSFPGHALLSLSGMVIRFPVAMRSICCLMLISAVTHSLSTAGTVAGALMIAQGVASPVLGRLADRFSQRNVLLVSCCCHCLAITALLASVLLNLPLWMILASAICAGCSAVPVDGFIRTRWAAMIADDALRTAYALETVIDEVIFLLGPLIAIVLSTTFHPAVGLVFCAVLTLSGSVALVLHRQSEPVTVQKRDDKYESRAISMPWVRMLMISYAAVGIFLGSVDVMMIAFSQAQQTPALAGVLLSICAVGSLVGGLCYGAMNWSLQPSWLLLFTSAALCAGTIPLALTTTSVVMGISVFIAGISVAPVLISSSTLLGSLTPKGALSEGFAWLSSAGWLGFSVGVSVGGKLSDLGGFSQAAWMAVGGGAIALLASVIGRTYLHKRLIP</sequence>
<dbReference type="AlphaFoldDB" id="A0A2G0Q333"/>
<evidence type="ECO:0000256" key="2">
    <source>
        <dbReference type="ARBA" id="ARBA00022989"/>
    </source>
</evidence>
<feature type="transmembrane region" description="Helical" evidence="4">
    <location>
        <begin position="90"/>
        <end position="110"/>
    </location>
</feature>
<feature type="transmembrane region" description="Helical" evidence="4">
    <location>
        <begin position="181"/>
        <end position="201"/>
    </location>
</feature>
<dbReference type="PROSITE" id="PS50850">
    <property type="entry name" value="MFS"/>
    <property type="match status" value="1"/>
</dbReference>
<dbReference type="SUPFAM" id="SSF103473">
    <property type="entry name" value="MFS general substrate transporter"/>
    <property type="match status" value="1"/>
</dbReference>
<dbReference type="EMBL" id="NJAI01000006">
    <property type="protein sequence ID" value="PHM53626.1"/>
    <property type="molecule type" value="Genomic_DNA"/>
</dbReference>
<feature type="transmembrane region" description="Helical" evidence="4">
    <location>
        <begin position="157"/>
        <end position="175"/>
    </location>
</feature>
<feature type="transmembrane region" description="Helical" evidence="4">
    <location>
        <begin position="225"/>
        <end position="250"/>
    </location>
</feature>
<keyword evidence="1 4" id="KW-0812">Transmembrane</keyword>
<feature type="transmembrane region" description="Helical" evidence="4">
    <location>
        <begin position="348"/>
        <end position="367"/>
    </location>
</feature>
<proteinExistence type="predicted"/>
<evidence type="ECO:0000256" key="4">
    <source>
        <dbReference type="SAM" id="Phobius"/>
    </source>
</evidence>
<evidence type="ECO:0000259" key="5">
    <source>
        <dbReference type="PROSITE" id="PS50850"/>
    </source>
</evidence>
<keyword evidence="2 4" id="KW-1133">Transmembrane helix</keyword>
<feature type="transmembrane region" description="Helical" evidence="4">
    <location>
        <begin position="116"/>
        <end position="136"/>
    </location>
</feature>
<reference evidence="6 7" key="1">
    <citation type="journal article" date="2017" name="Nat. Microbiol.">
        <title>Natural product diversity associated with the nematode symbionts Photorhabdus and Xenorhabdus.</title>
        <authorList>
            <person name="Tobias N.J."/>
            <person name="Wolff H."/>
            <person name="Djahanschiri B."/>
            <person name="Grundmann F."/>
            <person name="Kronenwerth M."/>
            <person name="Shi Y.M."/>
            <person name="Simonyi S."/>
            <person name="Grun P."/>
            <person name="Shapiro-Ilan D."/>
            <person name="Pidot S.J."/>
            <person name="Stinear T.P."/>
            <person name="Ebersberger I."/>
            <person name="Bode H.B."/>
        </authorList>
    </citation>
    <scope>NUCLEOTIDE SEQUENCE [LARGE SCALE GENOMIC DNA]</scope>
    <source>
        <strain evidence="6 7">DSM 17903</strain>
    </source>
</reference>
<organism evidence="6 7">
    <name type="scientific">Xenorhabdus hominickii</name>
    <dbReference type="NCBI Taxonomy" id="351679"/>
    <lineage>
        <taxon>Bacteria</taxon>
        <taxon>Pseudomonadati</taxon>
        <taxon>Pseudomonadota</taxon>
        <taxon>Gammaproteobacteria</taxon>
        <taxon>Enterobacterales</taxon>
        <taxon>Morganellaceae</taxon>
        <taxon>Xenorhabdus</taxon>
    </lineage>
</organism>
<dbReference type="Proteomes" id="UP000225433">
    <property type="component" value="Unassembled WGS sequence"/>
</dbReference>
<comment type="caution">
    <text evidence="6">The sequence shown here is derived from an EMBL/GenBank/DDBJ whole genome shotgun (WGS) entry which is preliminary data.</text>
</comment>
<feature type="domain" description="Major facilitator superfamily (MFS) profile" evidence="5">
    <location>
        <begin position="225"/>
        <end position="407"/>
    </location>
</feature>
<feature type="transmembrane region" description="Helical" evidence="4">
    <location>
        <begin position="289"/>
        <end position="307"/>
    </location>
</feature>
<protein>
    <submittedName>
        <fullName evidence="6">MFS transporter</fullName>
    </submittedName>
</protein>
<dbReference type="InterPro" id="IPR020846">
    <property type="entry name" value="MFS_dom"/>
</dbReference>
<accession>A0A2G0Q333</accession>
<dbReference type="RefSeq" id="WP_232326268.1">
    <property type="nucleotide sequence ID" value="NZ_CAWNQJ010000090.1"/>
</dbReference>
<dbReference type="GO" id="GO:0022857">
    <property type="term" value="F:transmembrane transporter activity"/>
    <property type="evidence" value="ECO:0007669"/>
    <property type="project" value="InterPro"/>
</dbReference>
<dbReference type="PANTHER" id="PTHR23542">
    <property type="match status" value="1"/>
</dbReference>
<dbReference type="Pfam" id="PF07690">
    <property type="entry name" value="MFS_1"/>
    <property type="match status" value="1"/>
</dbReference>
<feature type="transmembrane region" description="Helical" evidence="4">
    <location>
        <begin position="26"/>
        <end position="50"/>
    </location>
</feature>
<keyword evidence="3 4" id="KW-0472">Membrane</keyword>
<feature type="transmembrane region" description="Helical" evidence="4">
    <location>
        <begin position="256"/>
        <end position="277"/>
    </location>
</feature>
<dbReference type="STRING" id="351679.A9255_04180"/>
<dbReference type="PANTHER" id="PTHR23542:SF1">
    <property type="entry name" value="MAJOR FACILITATOR SUPERFAMILY (MFS) PROFILE DOMAIN-CONTAINING PROTEIN"/>
    <property type="match status" value="1"/>
</dbReference>
<evidence type="ECO:0000313" key="6">
    <source>
        <dbReference type="EMBL" id="PHM53626.1"/>
    </source>
</evidence>
<dbReference type="InterPro" id="IPR036259">
    <property type="entry name" value="MFS_trans_sf"/>
</dbReference>
<evidence type="ECO:0000256" key="1">
    <source>
        <dbReference type="ARBA" id="ARBA00022692"/>
    </source>
</evidence>
<evidence type="ECO:0000256" key="3">
    <source>
        <dbReference type="ARBA" id="ARBA00023136"/>
    </source>
</evidence>
<dbReference type="Gene3D" id="1.20.1250.20">
    <property type="entry name" value="MFS general substrate transporter like domains"/>
    <property type="match status" value="2"/>
</dbReference>
<evidence type="ECO:0000313" key="7">
    <source>
        <dbReference type="Proteomes" id="UP000225433"/>
    </source>
</evidence>